<evidence type="ECO:0000256" key="4">
    <source>
        <dbReference type="SAM" id="MobiDB-lite"/>
    </source>
</evidence>
<evidence type="ECO:0000256" key="1">
    <source>
        <dbReference type="ARBA" id="ARBA00022491"/>
    </source>
</evidence>
<evidence type="ECO:0000256" key="3">
    <source>
        <dbReference type="ARBA" id="ARBA00023163"/>
    </source>
</evidence>
<evidence type="ECO:0000313" key="5">
    <source>
        <dbReference type="EMBL" id="RZB83304.1"/>
    </source>
</evidence>
<dbReference type="AlphaFoldDB" id="A0A445IB94"/>
<keyword evidence="6" id="KW-1185">Reference proteome</keyword>
<organism evidence="5 6">
    <name type="scientific">Glycine soja</name>
    <name type="common">Wild soybean</name>
    <dbReference type="NCBI Taxonomy" id="3848"/>
    <lineage>
        <taxon>Eukaryota</taxon>
        <taxon>Viridiplantae</taxon>
        <taxon>Streptophyta</taxon>
        <taxon>Embryophyta</taxon>
        <taxon>Tracheophyta</taxon>
        <taxon>Spermatophyta</taxon>
        <taxon>Magnoliopsida</taxon>
        <taxon>eudicotyledons</taxon>
        <taxon>Gunneridae</taxon>
        <taxon>Pentapetalae</taxon>
        <taxon>rosids</taxon>
        <taxon>fabids</taxon>
        <taxon>Fabales</taxon>
        <taxon>Fabaceae</taxon>
        <taxon>Papilionoideae</taxon>
        <taxon>50 kb inversion clade</taxon>
        <taxon>NPAAA clade</taxon>
        <taxon>indigoferoid/millettioid clade</taxon>
        <taxon>Phaseoleae</taxon>
        <taxon>Glycine</taxon>
        <taxon>Glycine subgen. Soja</taxon>
    </lineage>
</organism>
<feature type="compositionally biased region" description="Basic residues" evidence="4">
    <location>
        <begin position="21"/>
        <end position="34"/>
    </location>
</feature>
<dbReference type="EMBL" id="QZWG01000011">
    <property type="protein sequence ID" value="RZB83304.1"/>
    <property type="molecule type" value="Genomic_DNA"/>
</dbReference>
<name>A0A445IB94_GLYSO</name>
<sequence>MASDQHNMLHEEGGGKSTCSRSRRSNGKGPKKPPQRGLGVAQLERLRLQESWKKMSEGSSSGGGVLQVPLPTLHDHYHQQQQLFQCHPPHPPVFAASGGVPVRHGAPSPPTPNLGFQYFQYPQQQQVMINGSNNSTIGGGWMLPNRVDSFGSVSPLLVGTPLETSKELSSIPNLHSQHECFDFCLKKTRFNEYNEKGSSNARRERALEIGPNGNGHDFLGFMPQPSAPSFVGETRDFYNKLVYHDAAAASAYTCSTPNLDECVEVVAVHRRGNSGCGRVFMEYEFFPGKDGSGTTSKELELPSIGSVSVGGGEASSITVAAYGDSASNYVDLSLRLSR</sequence>
<evidence type="ECO:0000313" key="6">
    <source>
        <dbReference type="Proteomes" id="UP000289340"/>
    </source>
</evidence>
<comment type="caution">
    <text evidence="5">The sequence shown here is derived from an EMBL/GenBank/DDBJ whole genome shotgun (WGS) entry which is preliminary data.</text>
</comment>
<keyword evidence="3" id="KW-0804">Transcription</keyword>
<dbReference type="PANTHER" id="PTHR33388">
    <property type="entry name" value="OS01G0212500 PROTEIN"/>
    <property type="match status" value="1"/>
</dbReference>
<accession>A0A445IB94</accession>
<evidence type="ECO:0000256" key="2">
    <source>
        <dbReference type="ARBA" id="ARBA00023015"/>
    </source>
</evidence>
<dbReference type="PANTHER" id="PTHR33388:SF2">
    <property type="entry name" value="PROTEIN SPOROCYTELESS"/>
    <property type="match status" value="1"/>
</dbReference>
<dbReference type="InterPro" id="IPR040356">
    <property type="entry name" value="SPEAR"/>
</dbReference>
<dbReference type="GO" id="GO:0003700">
    <property type="term" value="F:DNA-binding transcription factor activity"/>
    <property type="evidence" value="ECO:0007669"/>
    <property type="project" value="InterPro"/>
</dbReference>
<protein>
    <recommendedName>
        <fullName evidence="7">Protein SPOROCYTELESS</fullName>
    </recommendedName>
</protein>
<dbReference type="Proteomes" id="UP000289340">
    <property type="component" value="Chromosome 11"/>
</dbReference>
<keyword evidence="1" id="KW-0678">Repressor</keyword>
<evidence type="ECO:0008006" key="7">
    <source>
        <dbReference type="Google" id="ProtNLM"/>
    </source>
</evidence>
<proteinExistence type="predicted"/>
<gene>
    <name evidence="5" type="ORF">D0Y65_032041</name>
</gene>
<feature type="region of interest" description="Disordered" evidence="4">
    <location>
        <begin position="1"/>
        <end position="41"/>
    </location>
</feature>
<reference evidence="5 6" key="1">
    <citation type="submission" date="2018-09" db="EMBL/GenBank/DDBJ databases">
        <title>A high-quality reference genome of wild soybean provides a powerful tool to mine soybean genomes.</title>
        <authorList>
            <person name="Xie M."/>
            <person name="Chung C.Y.L."/>
            <person name="Li M.-W."/>
            <person name="Wong F.-L."/>
            <person name="Chan T.-F."/>
            <person name="Lam H.-M."/>
        </authorList>
    </citation>
    <scope>NUCLEOTIDE SEQUENCE [LARGE SCALE GENOMIC DNA]</scope>
    <source>
        <strain evidence="6">cv. W05</strain>
        <tissue evidence="5">Hypocotyl of etiolated seedlings</tissue>
    </source>
</reference>
<keyword evidence="2" id="KW-0805">Transcription regulation</keyword>